<accession>A0A0E0C056</accession>
<dbReference type="Proteomes" id="UP000008021">
    <property type="component" value="Chromosome 1"/>
</dbReference>
<organism evidence="1">
    <name type="scientific">Oryza meridionalis</name>
    <dbReference type="NCBI Taxonomy" id="40149"/>
    <lineage>
        <taxon>Eukaryota</taxon>
        <taxon>Viridiplantae</taxon>
        <taxon>Streptophyta</taxon>
        <taxon>Embryophyta</taxon>
        <taxon>Tracheophyta</taxon>
        <taxon>Spermatophyta</taxon>
        <taxon>Magnoliopsida</taxon>
        <taxon>Liliopsida</taxon>
        <taxon>Poales</taxon>
        <taxon>Poaceae</taxon>
        <taxon>BOP clade</taxon>
        <taxon>Oryzoideae</taxon>
        <taxon>Oryzeae</taxon>
        <taxon>Oryzinae</taxon>
        <taxon>Oryza</taxon>
    </lineage>
</organism>
<sequence length="81" mass="8801">MRPHAGALRRPRVQITSNVASGSRARVHWFLVVTSGPGGPAEPREENGFKFAARNLLVPKLKMAIAKCYIDTTKCPDSGIV</sequence>
<reference evidence="1" key="1">
    <citation type="submission" date="2015-04" db="UniProtKB">
        <authorList>
            <consortium name="EnsemblPlants"/>
        </authorList>
    </citation>
    <scope>IDENTIFICATION</scope>
</reference>
<proteinExistence type="predicted"/>
<reference evidence="1" key="2">
    <citation type="submission" date="2018-05" db="EMBL/GenBank/DDBJ databases">
        <title>OmerRS3 (Oryza meridionalis Reference Sequence Version 3).</title>
        <authorList>
            <person name="Zhang J."/>
            <person name="Kudrna D."/>
            <person name="Lee S."/>
            <person name="Talag J."/>
            <person name="Welchert J."/>
            <person name="Wing R.A."/>
        </authorList>
    </citation>
    <scope>NUCLEOTIDE SEQUENCE [LARGE SCALE GENOMIC DNA]</scope>
    <source>
        <strain evidence="1">cv. OR44</strain>
    </source>
</reference>
<dbReference type="HOGENOM" id="CLU_2577849_0_0_1"/>
<evidence type="ECO:0000313" key="1">
    <source>
        <dbReference type="EnsemblPlants" id="OMERI01G09870.1"/>
    </source>
</evidence>
<dbReference type="AlphaFoldDB" id="A0A0E0C056"/>
<dbReference type="EnsemblPlants" id="OMERI01G09870.1">
    <property type="protein sequence ID" value="OMERI01G09870.1"/>
    <property type="gene ID" value="OMERI01G09870"/>
</dbReference>
<name>A0A0E0C056_9ORYZ</name>
<evidence type="ECO:0000313" key="2">
    <source>
        <dbReference type="Proteomes" id="UP000008021"/>
    </source>
</evidence>
<keyword evidence="2" id="KW-1185">Reference proteome</keyword>
<protein>
    <submittedName>
        <fullName evidence="1">Uncharacterized protein</fullName>
    </submittedName>
</protein>
<dbReference type="Gramene" id="OMERI01G09870.1">
    <property type="protein sequence ID" value="OMERI01G09870.1"/>
    <property type="gene ID" value="OMERI01G09870"/>
</dbReference>